<dbReference type="PROSITE" id="PS50235">
    <property type="entry name" value="USP_3"/>
    <property type="match status" value="1"/>
</dbReference>
<dbReference type="SUPFAM" id="SSF54001">
    <property type="entry name" value="Cysteine proteinases"/>
    <property type="match status" value="1"/>
</dbReference>
<feature type="domain" description="USP" evidence="2">
    <location>
        <begin position="885"/>
        <end position="1207"/>
    </location>
</feature>
<keyword evidence="4" id="KW-1185">Reference proteome</keyword>
<dbReference type="InterPro" id="IPR028889">
    <property type="entry name" value="USP"/>
</dbReference>
<dbReference type="GO" id="GO:0004843">
    <property type="term" value="F:cysteine-type deubiquitinase activity"/>
    <property type="evidence" value="ECO:0007669"/>
    <property type="project" value="InterPro"/>
</dbReference>
<evidence type="ECO:0000313" key="4">
    <source>
        <dbReference type="Proteomes" id="UP000664417"/>
    </source>
</evidence>
<dbReference type="InterPro" id="IPR038765">
    <property type="entry name" value="Papain-like_cys_pep_sf"/>
</dbReference>
<gene>
    <name evidence="3" type="ORF">J3U88_24570</name>
</gene>
<protein>
    <recommendedName>
        <fullName evidence="2">USP domain-containing protein</fullName>
    </recommendedName>
</protein>
<comment type="caution">
    <text evidence="3">The sequence shown here is derived from an EMBL/GenBank/DDBJ whole genome shotgun (WGS) entry which is preliminary data.</text>
</comment>
<evidence type="ECO:0000256" key="1">
    <source>
        <dbReference type="SAM" id="MobiDB-lite"/>
    </source>
</evidence>
<feature type="region of interest" description="Disordered" evidence="1">
    <location>
        <begin position="1168"/>
        <end position="1207"/>
    </location>
</feature>
<dbReference type="Gene3D" id="3.90.70.10">
    <property type="entry name" value="Cysteine proteinases"/>
    <property type="match status" value="1"/>
</dbReference>
<accession>A0A8J7QA88</accession>
<dbReference type="InterPro" id="IPR044899">
    <property type="entry name" value="SptP_N_sf"/>
</dbReference>
<dbReference type="RefSeq" id="WP_207861649.1">
    <property type="nucleotide sequence ID" value="NZ_JAFREP010000026.1"/>
</dbReference>
<name>A0A8J7QA88_9BACT</name>
<dbReference type="Proteomes" id="UP000664417">
    <property type="component" value="Unassembled WGS sequence"/>
</dbReference>
<dbReference type="PANTHER" id="PTHR24006">
    <property type="entry name" value="UBIQUITIN CARBOXYL-TERMINAL HYDROLASE"/>
    <property type="match status" value="1"/>
</dbReference>
<dbReference type="Gene3D" id="4.10.1330.10">
    <property type="entry name" value="non globular Virulence effector SptP domain"/>
    <property type="match status" value="1"/>
</dbReference>
<sequence>MTVNMSAFRKVMNTSSSRIVNENGNLASRPKGTWGQYFVSFYDNRGVQSDIKSQNRAVRNDFIKALKQDYGDKLANRIIKRYHLNQNKSQPLSSTTIKQVIKATDKEFLKPMKQEFRQIIANAPRDRIALIKDKTFPRKLEHHLNKMLGPYEGKQRQAILNELREQVNGLPGYFPKFVREKAHDIIDTQDRQVGAPGWGYLGPSKAGDDDEHVMNRGIAEVVMIGKEPYTPIYMSVYGDALTSSKPSFKDVGQDEDGRILIHTGNKKDDEGTLWVSMGRPHRQVKWLENYSRQGNIKGHQNQPLIRSFLVPLHIANEISADCITEHNSKGSGKDMSVDKHYEANQYGIVNPRSLEKLRQHALPGSLKTYTDGPLDKQPKNWGDVVPVSDLRMKLGVPDANIPGIDIFTEVVPSSDARKLYAILANDESVLFKKERLPKGKKLDKKRTDLLEKFLLKGIKQKDLQAFLKPWATSGGKNKPDAQHLRNQGVPDKTIKELEAKLQDVGFIEKSSYKDRADELLTIYAYHTGNEEYLPDGVDWGNKQSRKLLVDNFCNKHQPKKVSRDDFINDYVGPWATQARISQEISENFDELREEQIDSLPREAPLIEFSRDEDLPIVGRAWPKETKLSLQTQELLEQRYQLRKGLRDLQANIDTAFKDKKGVQKEARRILGPMKNRIGTILNDYNFKIGKTSHLKTAMPGYQMELMDYRDGLAALLPKTNPPKALVDIIATLDRAIQGSKTELKDQLSLALQDIGKSIKSRQGFMADSSNLSKWNALSKTFGTAAAKLDGKAARQAFDGMIRLFSQDLNSLITKGQKEFRTNGKISKETQKRLDSLPRREQDYAKLQIVQAKSSSKSQSSKFYQSGVHFRGKTQSLEKTSKVTQTGIHNTGNSCYLAAGLNMLSSVEPYRQLFNPQNFNQVNYVGKPTQWAAVQNIGPKVWAIMEDVRAGRSVDRDTINDLLATMDRYHLLPAPSLAAMRMGQTARTAQQDPNEVIFRKLIPLFDPNNSMSLNQRIVTDFTPHLDQAVQKPNLNTVDHTDLVNGRMVQNQMDPIIELPIRNRHGEIDDLEDAFDAFQDQETIDGVRANHNQGVIESRANRTLTVQGTPPAVTFTLRRGDGLEKDDHEVEAPQRMQINNVWYSLKAVVNHEGASLNSGHYTALTVNPNSGSWEHRDDSSVSSIKTPDETSESNQSQKNRGYMFTYVRE</sequence>
<dbReference type="InterPro" id="IPR001394">
    <property type="entry name" value="Peptidase_C19_UCH"/>
</dbReference>
<dbReference type="GO" id="GO:0016579">
    <property type="term" value="P:protein deubiquitination"/>
    <property type="evidence" value="ECO:0007669"/>
    <property type="project" value="InterPro"/>
</dbReference>
<proteinExistence type="predicted"/>
<dbReference type="EMBL" id="JAFREP010000026">
    <property type="protein sequence ID" value="MBO1321676.1"/>
    <property type="molecule type" value="Genomic_DNA"/>
</dbReference>
<dbReference type="InterPro" id="IPR018200">
    <property type="entry name" value="USP_CS"/>
</dbReference>
<evidence type="ECO:0000259" key="2">
    <source>
        <dbReference type="PROSITE" id="PS50235"/>
    </source>
</evidence>
<dbReference type="PROSITE" id="PS00973">
    <property type="entry name" value="USP_2"/>
    <property type="match status" value="1"/>
</dbReference>
<dbReference type="GO" id="GO:0005829">
    <property type="term" value="C:cytosol"/>
    <property type="evidence" value="ECO:0007669"/>
    <property type="project" value="TreeGrafter"/>
</dbReference>
<reference evidence="3" key="1">
    <citation type="submission" date="2021-03" db="EMBL/GenBank/DDBJ databases">
        <authorList>
            <person name="Wang G."/>
        </authorList>
    </citation>
    <scope>NUCLEOTIDE SEQUENCE</scope>
    <source>
        <strain evidence="3">KCTC 12899</strain>
    </source>
</reference>
<dbReference type="InterPro" id="IPR050164">
    <property type="entry name" value="Peptidase_C19"/>
</dbReference>
<dbReference type="AlphaFoldDB" id="A0A8J7QA88"/>
<dbReference type="CDD" id="cd02257">
    <property type="entry name" value="Peptidase_C19"/>
    <property type="match status" value="1"/>
</dbReference>
<organism evidence="3 4">
    <name type="scientific">Acanthopleuribacter pedis</name>
    <dbReference type="NCBI Taxonomy" id="442870"/>
    <lineage>
        <taxon>Bacteria</taxon>
        <taxon>Pseudomonadati</taxon>
        <taxon>Acidobacteriota</taxon>
        <taxon>Holophagae</taxon>
        <taxon>Acanthopleuribacterales</taxon>
        <taxon>Acanthopleuribacteraceae</taxon>
        <taxon>Acanthopleuribacter</taxon>
    </lineage>
</organism>
<evidence type="ECO:0000313" key="3">
    <source>
        <dbReference type="EMBL" id="MBO1321676.1"/>
    </source>
</evidence>
<dbReference type="Pfam" id="PF00443">
    <property type="entry name" value="UCH"/>
    <property type="match status" value="1"/>
</dbReference>